<dbReference type="PROSITE" id="PS00059">
    <property type="entry name" value="ADH_ZINC"/>
    <property type="match status" value="1"/>
</dbReference>
<comment type="catalytic activity">
    <reaction evidence="8">
        <text>a primary alcohol + NAD(+) = an aldehyde + NADH + H(+)</text>
        <dbReference type="Rhea" id="RHEA:10736"/>
        <dbReference type="ChEBI" id="CHEBI:15378"/>
        <dbReference type="ChEBI" id="CHEBI:15734"/>
        <dbReference type="ChEBI" id="CHEBI:17478"/>
        <dbReference type="ChEBI" id="CHEBI:57540"/>
        <dbReference type="ChEBI" id="CHEBI:57945"/>
        <dbReference type="EC" id="1.1.1.1"/>
    </reaction>
</comment>
<dbReference type="InterPro" id="IPR013149">
    <property type="entry name" value="ADH-like_C"/>
</dbReference>
<reference evidence="12" key="1">
    <citation type="journal article" date="2019" name="Int. J. Syst. Evol. Microbiol.">
        <title>The Global Catalogue of Microorganisms (GCM) 10K type strain sequencing project: providing services to taxonomists for standard genome sequencing and annotation.</title>
        <authorList>
            <consortium name="The Broad Institute Genomics Platform"/>
            <consortium name="The Broad Institute Genome Sequencing Center for Infectious Disease"/>
            <person name="Wu L."/>
            <person name="Ma J."/>
        </authorList>
    </citation>
    <scope>NUCLEOTIDE SEQUENCE [LARGE SCALE GENOMIC DNA]</scope>
    <source>
        <strain evidence="12">JCM 17979</strain>
    </source>
</reference>
<dbReference type="InterPro" id="IPR014187">
    <property type="entry name" value="ADH_Zn_typ-2"/>
</dbReference>
<proteinExistence type="inferred from homology"/>
<comment type="similarity">
    <text evidence="2 9">Belongs to the zinc-containing alcohol dehydrogenase family.</text>
</comment>
<evidence type="ECO:0000313" key="12">
    <source>
        <dbReference type="Proteomes" id="UP001500928"/>
    </source>
</evidence>
<dbReference type="InterPro" id="IPR036291">
    <property type="entry name" value="NAD(P)-bd_dom_sf"/>
</dbReference>
<organism evidence="11 12">
    <name type="scientific">Actinomycetospora chlora</name>
    <dbReference type="NCBI Taxonomy" id="663608"/>
    <lineage>
        <taxon>Bacteria</taxon>
        <taxon>Bacillati</taxon>
        <taxon>Actinomycetota</taxon>
        <taxon>Actinomycetes</taxon>
        <taxon>Pseudonocardiales</taxon>
        <taxon>Pseudonocardiaceae</taxon>
        <taxon>Actinomycetospora</taxon>
    </lineage>
</organism>
<dbReference type="InterPro" id="IPR013154">
    <property type="entry name" value="ADH-like_N"/>
</dbReference>
<keyword evidence="5 9" id="KW-0862">Zinc</keyword>
<dbReference type="EMBL" id="BAABHO010000019">
    <property type="protein sequence ID" value="GAA4790985.1"/>
    <property type="molecule type" value="Genomic_DNA"/>
</dbReference>
<dbReference type="NCBIfam" id="TIGR02822">
    <property type="entry name" value="adh_fam_2"/>
    <property type="match status" value="1"/>
</dbReference>
<dbReference type="Gene3D" id="3.90.180.10">
    <property type="entry name" value="Medium-chain alcohol dehydrogenases, catalytic domain"/>
    <property type="match status" value="1"/>
</dbReference>
<evidence type="ECO:0000256" key="9">
    <source>
        <dbReference type="RuleBase" id="RU361277"/>
    </source>
</evidence>
<dbReference type="RefSeq" id="WP_345415404.1">
    <property type="nucleotide sequence ID" value="NZ_BAABHO010000019.1"/>
</dbReference>
<evidence type="ECO:0000256" key="1">
    <source>
        <dbReference type="ARBA" id="ARBA00001947"/>
    </source>
</evidence>
<evidence type="ECO:0000256" key="5">
    <source>
        <dbReference type="ARBA" id="ARBA00022833"/>
    </source>
</evidence>
<protein>
    <recommendedName>
        <fullName evidence="3">alcohol dehydrogenase</fullName>
        <ecNumber evidence="3">1.1.1.1</ecNumber>
    </recommendedName>
</protein>
<dbReference type="Gene3D" id="3.40.50.720">
    <property type="entry name" value="NAD(P)-binding Rossmann-like Domain"/>
    <property type="match status" value="1"/>
</dbReference>
<dbReference type="PANTHER" id="PTHR42940:SF8">
    <property type="entry name" value="VACUOLAR PROTEIN SORTING-ASSOCIATED PROTEIN 11"/>
    <property type="match status" value="1"/>
</dbReference>
<evidence type="ECO:0000313" key="11">
    <source>
        <dbReference type="EMBL" id="GAA4790985.1"/>
    </source>
</evidence>
<dbReference type="SUPFAM" id="SSF50129">
    <property type="entry name" value="GroES-like"/>
    <property type="match status" value="1"/>
</dbReference>
<evidence type="ECO:0000256" key="7">
    <source>
        <dbReference type="ARBA" id="ARBA00049164"/>
    </source>
</evidence>
<dbReference type="InterPro" id="IPR020843">
    <property type="entry name" value="ER"/>
</dbReference>
<dbReference type="Proteomes" id="UP001500928">
    <property type="component" value="Unassembled WGS sequence"/>
</dbReference>
<evidence type="ECO:0000256" key="6">
    <source>
        <dbReference type="ARBA" id="ARBA00023002"/>
    </source>
</evidence>
<dbReference type="SMART" id="SM00829">
    <property type="entry name" value="PKS_ER"/>
    <property type="match status" value="1"/>
</dbReference>
<dbReference type="SUPFAM" id="SSF51735">
    <property type="entry name" value="NAD(P)-binding Rossmann-fold domains"/>
    <property type="match status" value="1"/>
</dbReference>
<dbReference type="Pfam" id="PF08240">
    <property type="entry name" value="ADH_N"/>
    <property type="match status" value="1"/>
</dbReference>
<dbReference type="Pfam" id="PF00107">
    <property type="entry name" value="ADH_zinc_N"/>
    <property type="match status" value="1"/>
</dbReference>
<evidence type="ECO:0000256" key="3">
    <source>
        <dbReference type="ARBA" id="ARBA00013190"/>
    </source>
</evidence>
<keyword evidence="6" id="KW-0560">Oxidoreductase</keyword>
<gene>
    <name evidence="11" type="ORF">GCM10023200_27670</name>
</gene>
<accession>A0ABP9B852</accession>
<dbReference type="InterPro" id="IPR011032">
    <property type="entry name" value="GroES-like_sf"/>
</dbReference>
<keyword evidence="12" id="KW-1185">Reference proteome</keyword>
<keyword evidence="4 9" id="KW-0479">Metal-binding</keyword>
<evidence type="ECO:0000256" key="4">
    <source>
        <dbReference type="ARBA" id="ARBA00022723"/>
    </source>
</evidence>
<dbReference type="CDD" id="cd08298">
    <property type="entry name" value="CAD2"/>
    <property type="match status" value="1"/>
</dbReference>
<comment type="caution">
    <text evidence="11">The sequence shown here is derived from an EMBL/GenBank/DDBJ whole genome shotgun (WGS) entry which is preliminary data.</text>
</comment>
<comment type="cofactor">
    <cofactor evidence="1 9">
        <name>Zn(2+)</name>
        <dbReference type="ChEBI" id="CHEBI:29105"/>
    </cofactor>
</comment>
<evidence type="ECO:0000259" key="10">
    <source>
        <dbReference type="SMART" id="SM00829"/>
    </source>
</evidence>
<sequence length="332" mass="34833">MRAFRVTHPGPAVTGPLEPVDEPVPAPGPDELLVAVLACGVCRTDLHVAEGDLPVHRPGVVPGHEVVGRVVRLGEDVTGFAEDDRVGIAWLRHTCGTCRYCWRGAENLCPSSLYTGWDADGGYAEYATVPADFAHRLPAGYTDAELAPLLCAGIIGYHALRRAELPAGGRLGVYGFGGSAHLASQVALARGATVHVMTRSVAAQELAKELGAASAQGATDPPPEPLDAAILFAPAGEIVPPALEALDRGGTLALAGIHLTDVPVLNYQRHLFQERTLRSVTSNTRADAREFLRVAAEHRLEVTTVPYPLDEAGAALADLAADRITGAAVLLP</sequence>
<dbReference type="InterPro" id="IPR002328">
    <property type="entry name" value="ADH_Zn_CS"/>
</dbReference>
<evidence type="ECO:0000256" key="8">
    <source>
        <dbReference type="ARBA" id="ARBA00049243"/>
    </source>
</evidence>
<dbReference type="EC" id="1.1.1.1" evidence="3"/>
<feature type="domain" description="Enoyl reductase (ER)" evidence="10">
    <location>
        <begin position="15"/>
        <end position="330"/>
    </location>
</feature>
<comment type="catalytic activity">
    <reaction evidence="7">
        <text>a secondary alcohol + NAD(+) = a ketone + NADH + H(+)</text>
        <dbReference type="Rhea" id="RHEA:10740"/>
        <dbReference type="ChEBI" id="CHEBI:15378"/>
        <dbReference type="ChEBI" id="CHEBI:17087"/>
        <dbReference type="ChEBI" id="CHEBI:35681"/>
        <dbReference type="ChEBI" id="CHEBI:57540"/>
        <dbReference type="ChEBI" id="CHEBI:57945"/>
        <dbReference type="EC" id="1.1.1.1"/>
    </reaction>
</comment>
<evidence type="ECO:0000256" key="2">
    <source>
        <dbReference type="ARBA" id="ARBA00008072"/>
    </source>
</evidence>
<dbReference type="PANTHER" id="PTHR42940">
    <property type="entry name" value="ALCOHOL DEHYDROGENASE 1-RELATED"/>
    <property type="match status" value="1"/>
</dbReference>
<name>A0ABP9B852_9PSEU</name>